<protein>
    <submittedName>
        <fullName evidence="1">Uncharacterized protein</fullName>
    </submittedName>
</protein>
<evidence type="ECO:0000313" key="1">
    <source>
        <dbReference type="EMBL" id="KJZ04094.1"/>
    </source>
</evidence>
<dbReference type="AlphaFoldDB" id="A0A0F4Q9U4"/>
<dbReference type="PATRIC" id="fig|43658.5.peg.5040"/>
<dbReference type="Proteomes" id="UP000033452">
    <property type="component" value="Unassembled WGS sequence"/>
</dbReference>
<organism evidence="1 2">
    <name type="scientific">Pseudoalteromonas rubra</name>
    <dbReference type="NCBI Taxonomy" id="43658"/>
    <lineage>
        <taxon>Bacteria</taxon>
        <taxon>Pseudomonadati</taxon>
        <taxon>Pseudomonadota</taxon>
        <taxon>Gammaproteobacteria</taxon>
        <taxon>Alteromonadales</taxon>
        <taxon>Pseudoalteromonadaceae</taxon>
        <taxon>Pseudoalteromonas</taxon>
    </lineage>
</organism>
<accession>A0A0F4Q9U4</accession>
<name>A0A0F4Q9U4_9GAMM</name>
<evidence type="ECO:0000313" key="2">
    <source>
        <dbReference type="Proteomes" id="UP000033452"/>
    </source>
</evidence>
<reference evidence="1 2" key="1">
    <citation type="journal article" date="2015" name="BMC Genomics">
        <title>Genome mining reveals unlocked bioactive potential of marine Gram-negative bacteria.</title>
        <authorList>
            <person name="Machado H."/>
            <person name="Sonnenschein E.C."/>
            <person name="Melchiorsen J."/>
            <person name="Gram L."/>
        </authorList>
    </citation>
    <scope>NUCLEOTIDE SEQUENCE [LARGE SCALE GENOMIC DNA]</scope>
    <source>
        <strain evidence="1 2">S2471</strain>
    </source>
</reference>
<proteinExistence type="predicted"/>
<sequence length="85" mass="9791">MFFRCTCYTYFVALEEPASKMDGCGWAGYPGEISALSTEKLSLTQTQKSPTLSNRALMYKEVRMSMIFMDELSAKYNDSEQREYI</sequence>
<gene>
    <name evidence="1" type="ORF">TW77_23670</name>
</gene>
<comment type="caution">
    <text evidence="1">The sequence shown here is derived from an EMBL/GenBank/DDBJ whole genome shotgun (WGS) entry which is preliminary data.</text>
</comment>
<keyword evidence="2" id="KW-1185">Reference proteome</keyword>
<dbReference type="EMBL" id="JXYA01000103">
    <property type="protein sequence ID" value="KJZ04094.1"/>
    <property type="molecule type" value="Genomic_DNA"/>
</dbReference>